<dbReference type="KEGG" id="tal:Thal_1355"/>
<dbReference type="eggNOG" id="COG5581">
    <property type="taxonomic scope" value="Bacteria"/>
</dbReference>
<organism evidence="3 4">
    <name type="scientific">Thermocrinis albus (strain DSM 14484 / JCM 11386 / HI 11/12)</name>
    <dbReference type="NCBI Taxonomy" id="638303"/>
    <lineage>
        <taxon>Bacteria</taxon>
        <taxon>Pseudomonadati</taxon>
        <taxon>Aquificota</taxon>
        <taxon>Aquificia</taxon>
        <taxon>Aquificales</taxon>
        <taxon>Aquificaceae</taxon>
        <taxon>Thermocrinis</taxon>
    </lineage>
</organism>
<dbReference type="Proteomes" id="UP000002043">
    <property type="component" value="Chromosome"/>
</dbReference>
<dbReference type="AlphaFoldDB" id="D3SMK6"/>
<keyword evidence="4" id="KW-1185">Reference proteome</keyword>
<reference evidence="4" key="1">
    <citation type="journal article" date="2010" name="Stand. Genomic Sci.">
        <title>Complete genome sequence of Thermocrinis albus type strain (HI 11/12T).</title>
        <authorList>
            <person name="Wirth R."/>
            <person name="Sikorski J."/>
            <person name="Brambilla E."/>
            <person name="Misra M."/>
            <person name="Lapidus A."/>
            <person name="Copeland A."/>
            <person name="Nolan M."/>
            <person name="Lucas S."/>
            <person name="Chen F."/>
            <person name="Tice H."/>
            <person name="Cheng J.F."/>
            <person name="Han C."/>
            <person name="Detter J.C."/>
            <person name="Tapia R."/>
            <person name="Bruce D."/>
            <person name="Goodwin L."/>
            <person name="Pitluck S."/>
            <person name="Pati A."/>
            <person name="Anderson I."/>
            <person name="Ivanova N."/>
            <person name="Mavromatis K."/>
            <person name="Mikhailova N."/>
            <person name="Chen A."/>
            <person name="Palaniappan K."/>
            <person name="Bilek Y."/>
            <person name="Hader T."/>
            <person name="Land M."/>
            <person name="Hauser L."/>
            <person name="Chang Y.J."/>
            <person name="Jeffries C.D."/>
            <person name="Tindall B.J."/>
            <person name="Rohde M."/>
            <person name="Goker M."/>
            <person name="Bristow J."/>
            <person name="Eisen J.A."/>
            <person name="Markowitz V."/>
            <person name="Hugenholtz P."/>
            <person name="Kyrpides N.C."/>
            <person name="Klenk H.P."/>
        </authorList>
    </citation>
    <scope>NUCLEOTIDE SEQUENCE [LARGE SCALE GENOMIC DNA]</scope>
    <source>
        <strain evidence="4">DSM 14484 / JCM 11386 / HI 11/12</strain>
    </source>
</reference>
<evidence type="ECO:0000256" key="1">
    <source>
        <dbReference type="SAM" id="Phobius"/>
    </source>
</evidence>
<dbReference type="Gene3D" id="2.40.10.220">
    <property type="entry name" value="predicted glycosyltransferase like domains"/>
    <property type="match status" value="1"/>
</dbReference>
<keyword evidence="1" id="KW-1133">Transmembrane helix</keyword>
<feature type="domain" description="PilZ" evidence="2">
    <location>
        <begin position="226"/>
        <end position="327"/>
    </location>
</feature>
<dbReference type="HOGENOM" id="CLU_785084_0_0_0"/>
<evidence type="ECO:0000313" key="4">
    <source>
        <dbReference type="Proteomes" id="UP000002043"/>
    </source>
</evidence>
<name>D3SMK6_THEAH</name>
<protein>
    <submittedName>
        <fullName evidence="3">Type IV pilus assembly PilZ</fullName>
    </submittedName>
</protein>
<dbReference type="InterPro" id="IPR009875">
    <property type="entry name" value="PilZ_domain"/>
</dbReference>
<keyword evidence="1" id="KW-0812">Transmembrane</keyword>
<dbReference type="SUPFAM" id="SSF141371">
    <property type="entry name" value="PilZ domain-like"/>
    <property type="match status" value="1"/>
</dbReference>
<dbReference type="RefSeq" id="WP_012992392.1">
    <property type="nucleotide sequence ID" value="NC_013894.1"/>
</dbReference>
<dbReference type="Pfam" id="PF07238">
    <property type="entry name" value="PilZ"/>
    <property type="match status" value="1"/>
</dbReference>
<gene>
    <name evidence="3" type="ordered locus">Thal_1355</name>
</gene>
<proteinExistence type="predicted"/>
<accession>D3SMK6</accession>
<sequence>MEYQGGFETFREATRYMFQKPTLTDVLGVILILLLSVLLLLLIPYLYSRYVLGRRRREEFLLYARQMGLEDKEAYILYSCAKRLKEPLKVLNSKVVFERCVSHLVREKPDSVEFIPVIRRKLRFDYLPWFIPLTTSREIDLYQTGFVSCEGGMYGAAVWEKTEEEIHIALLEEGCRGVGVGDTVKFIFTREDDGRYHMTAPVLRSYRDRNRLVLVLPHVDKLGKIQLRETVRWKVRIPALLWVAGLPRSVEVIVEDISPGGLRACKESFLDLTEGQEVSVTFEWKGYSFRDVRGIVKHVRGSADRTCVGIQWVNVNTELQDLIRKLIIEEQREVLRLYKLGELKEGSAS</sequence>
<feature type="transmembrane region" description="Helical" evidence="1">
    <location>
        <begin position="26"/>
        <end position="47"/>
    </location>
</feature>
<dbReference type="EMBL" id="CP001931">
    <property type="protein sequence ID" value="ADC89986.1"/>
    <property type="molecule type" value="Genomic_DNA"/>
</dbReference>
<evidence type="ECO:0000313" key="3">
    <source>
        <dbReference type="EMBL" id="ADC89986.1"/>
    </source>
</evidence>
<dbReference type="OrthoDB" id="10536at2"/>
<evidence type="ECO:0000259" key="2">
    <source>
        <dbReference type="Pfam" id="PF07238"/>
    </source>
</evidence>
<dbReference type="GO" id="GO:0035438">
    <property type="term" value="F:cyclic-di-GMP binding"/>
    <property type="evidence" value="ECO:0007669"/>
    <property type="project" value="InterPro"/>
</dbReference>
<keyword evidence="1" id="KW-0472">Membrane</keyword>
<dbReference type="STRING" id="638303.Thal_1355"/>